<dbReference type="InterPro" id="IPR012899">
    <property type="entry name" value="LTXXQ"/>
</dbReference>
<feature type="compositionally biased region" description="Basic and acidic residues" evidence="1">
    <location>
        <begin position="192"/>
        <end position="205"/>
    </location>
</feature>
<sequence length="205" mass="22148">MRRTYGGYTGLGILAPWGEFVLLDRGSAMSRRVIVAVMLAGLAGAGAVASVSAGERHGWDGPGHRHGRWSALTPEDRAAFADARIAALHAGMKLNADQEKLWPPVEAALRDLSKQRQARMQAWRERRDQPQDAPTRLRAMADAATARGEALRKLADATGPLYATLDDGQKRRAAILAHPLRGHGGQGGWRHHGGDRDGSGDKRDN</sequence>
<evidence type="ECO:0008006" key="5">
    <source>
        <dbReference type="Google" id="ProtNLM"/>
    </source>
</evidence>
<dbReference type="AlphaFoldDB" id="A0A512JPV3"/>
<protein>
    <recommendedName>
        <fullName evidence="5">LTXXQ motif family protein</fullName>
    </recommendedName>
</protein>
<keyword evidence="2" id="KW-0812">Transmembrane</keyword>
<comment type="caution">
    <text evidence="3">The sequence shown here is derived from an EMBL/GenBank/DDBJ whole genome shotgun (WGS) entry which is preliminary data.</text>
</comment>
<dbReference type="EMBL" id="BJZV01000026">
    <property type="protein sequence ID" value="GEP11994.1"/>
    <property type="molecule type" value="Genomic_DNA"/>
</dbReference>
<evidence type="ECO:0000256" key="1">
    <source>
        <dbReference type="SAM" id="MobiDB-lite"/>
    </source>
</evidence>
<evidence type="ECO:0000313" key="3">
    <source>
        <dbReference type="EMBL" id="GEP11994.1"/>
    </source>
</evidence>
<evidence type="ECO:0000256" key="2">
    <source>
        <dbReference type="SAM" id="Phobius"/>
    </source>
</evidence>
<keyword evidence="2" id="KW-1133">Transmembrane helix</keyword>
<dbReference type="SUPFAM" id="SSF102875">
    <property type="entry name" value="Chromosomal protein MC1"/>
    <property type="match status" value="1"/>
</dbReference>
<reference evidence="3 4" key="1">
    <citation type="submission" date="2019-07" db="EMBL/GenBank/DDBJ databases">
        <title>Whole genome shotgun sequence of Methylobacterium gnaphalii NBRC 107716.</title>
        <authorList>
            <person name="Hosoyama A."/>
            <person name="Uohara A."/>
            <person name="Ohji S."/>
            <person name="Ichikawa N."/>
        </authorList>
    </citation>
    <scope>NUCLEOTIDE SEQUENCE [LARGE SCALE GENOMIC DNA]</scope>
    <source>
        <strain evidence="3 4">NBRC 107716</strain>
    </source>
</reference>
<gene>
    <name evidence="3" type="ORF">MGN01_38390</name>
</gene>
<dbReference type="InterPro" id="IPR036620">
    <property type="entry name" value="MC1_sf"/>
</dbReference>
<evidence type="ECO:0000313" key="4">
    <source>
        <dbReference type="Proteomes" id="UP000321750"/>
    </source>
</evidence>
<organism evidence="3 4">
    <name type="scientific">Methylobacterium gnaphalii</name>
    <dbReference type="NCBI Taxonomy" id="1010610"/>
    <lineage>
        <taxon>Bacteria</taxon>
        <taxon>Pseudomonadati</taxon>
        <taxon>Pseudomonadota</taxon>
        <taxon>Alphaproteobacteria</taxon>
        <taxon>Hyphomicrobiales</taxon>
        <taxon>Methylobacteriaceae</taxon>
        <taxon>Methylobacterium</taxon>
    </lineage>
</organism>
<accession>A0A512JPV3</accession>
<feature type="transmembrane region" description="Helical" evidence="2">
    <location>
        <begin position="33"/>
        <end position="53"/>
    </location>
</feature>
<proteinExistence type="predicted"/>
<keyword evidence="4" id="KW-1185">Reference proteome</keyword>
<dbReference type="GO" id="GO:0042262">
    <property type="term" value="P:DNA protection"/>
    <property type="evidence" value="ECO:0007669"/>
    <property type="project" value="InterPro"/>
</dbReference>
<dbReference type="Pfam" id="PF07813">
    <property type="entry name" value="LTXXQ"/>
    <property type="match status" value="1"/>
</dbReference>
<feature type="region of interest" description="Disordered" evidence="1">
    <location>
        <begin position="178"/>
        <end position="205"/>
    </location>
</feature>
<name>A0A512JPV3_9HYPH</name>
<dbReference type="Proteomes" id="UP000321750">
    <property type="component" value="Unassembled WGS sequence"/>
</dbReference>
<keyword evidence="2" id="KW-0472">Membrane</keyword>
<dbReference type="GO" id="GO:0042597">
    <property type="term" value="C:periplasmic space"/>
    <property type="evidence" value="ECO:0007669"/>
    <property type="project" value="InterPro"/>
</dbReference>